<name>A0A7M4DL42_9MICO</name>
<protein>
    <submittedName>
        <fullName evidence="3">Lipoprotein LpqB</fullName>
    </submittedName>
</protein>
<dbReference type="SMART" id="SM00909">
    <property type="entry name" value="Germane"/>
    <property type="match status" value="1"/>
</dbReference>
<reference evidence="3 4" key="1">
    <citation type="submission" date="2019-11" db="EMBL/GenBank/DDBJ databases">
        <authorList>
            <person name="Criscuolo A."/>
        </authorList>
    </citation>
    <scope>NUCLEOTIDE SEQUENCE [LARGE SCALE GENOMIC DNA]</scope>
    <source>
        <strain evidence="3">CIP111667</strain>
    </source>
</reference>
<evidence type="ECO:0000259" key="2">
    <source>
        <dbReference type="SMART" id="SM00909"/>
    </source>
</evidence>
<organism evidence="3 4">
    <name type="scientific">Occultella aeris</name>
    <dbReference type="NCBI Taxonomy" id="2761496"/>
    <lineage>
        <taxon>Bacteria</taxon>
        <taxon>Bacillati</taxon>
        <taxon>Actinomycetota</taxon>
        <taxon>Actinomycetes</taxon>
        <taxon>Micrococcales</taxon>
        <taxon>Ruaniaceae</taxon>
        <taxon>Occultella</taxon>
    </lineage>
</organism>
<dbReference type="InterPro" id="IPR018910">
    <property type="entry name" value="LpqB_C"/>
</dbReference>
<dbReference type="AlphaFoldDB" id="A0A7M4DL42"/>
<dbReference type="EMBL" id="CACRYJ010000042">
    <property type="protein sequence ID" value="VZO37935.1"/>
    <property type="molecule type" value="Genomic_DNA"/>
</dbReference>
<comment type="caution">
    <text evidence="3">The sequence shown here is derived from an EMBL/GenBank/DDBJ whole genome shotgun (WGS) entry which is preliminary data.</text>
</comment>
<dbReference type="InterPro" id="IPR019606">
    <property type="entry name" value="GerMN"/>
</dbReference>
<gene>
    <name evidence="3" type="primary">lpqB</name>
    <name evidence="3" type="ORF">HALOF300_02857</name>
</gene>
<proteinExistence type="predicted"/>
<dbReference type="Pfam" id="PF10646">
    <property type="entry name" value="Germane"/>
    <property type="match status" value="1"/>
</dbReference>
<dbReference type="Pfam" id="PF10647">
    <property type="entry name" value="Gmad1"/>
    <property type="match status" value="1"/>
</dbReference>
<feature type="chain" id="PRO_5038548682" evidence="1">
    <location>
        <begin position="28"/>
        <end position="569"/>
    </location>
</feature>
<accession>A0A7M4DL42</accession>
<dbReference type="Proteomes" id="UP000419743">
    <property type="component" value="Unassembled WGS sequence"/>
</dbReference>
<keyword evidence="3" id="KW-0449">Lipoprotein</keyword>
<keyword evidence="1" id="KW-0732">Signal</keyword>
<feature type="domain" description="GerMN" evidence="2">
    <location>
        <begin position="210"/>
        <end position="300"/>
    </location>
</feature>
<evidence type="ECO:0000313" key="3">
    <source>
        <dbReference type="EMBL" id="VZO37935.1"/>
    </source>
</evidence>
<dbReference type="RefSeq" id="WP_156741581.1">
    <property type="nucleotide sequence ID" value="NZ_CACRYJ010000042.1"/>
</dbReference>
<feature type="signal peptide" evidence="1">
    <location>
        <begin position="1"/>
        <end position="27"/>
    </location>
</feature>
<sequence length="569" mass="58769">MTANATMTRKARAAVVLVTVAAIAALAGCASLPTDGAVQRGVEAAPDTSGIVLSAEDPRPDASPSEIVRGFLAGSAGGLVDNFAVARKFLTTEGSDQWDPAGGVVIYSGSAALDVVEGEAGVVEVRVTVAGTVDPNGVRTEARPGTETTQEFRLTQDADAQWRIESLPDGVLISDVNFGSQYRGTPLYFLSPDATMLVPDMRFYPARNTATYAMNGLLGGPVEWLSTGVISAIPSGTSLTLDTVPVSAGTATVDVTEEISAAGSTDRARLQAQIQATLTALPQVQDVEILVDTRPFNTSDVDLDLTLNPGVGTSPTMLSGDALVRFNGTTLSAAPNTAPLTGIDASAPALPYDDDLAVALADDRFLITVPTPDTASVTLLEGTALLDPSFDRFGWVWTGERTNAGRLLLARTDGSTATLEAPTLAGAQVASIRVSRDGTRMAVVYTGGGAMRVEVVAITRDADGIPIRLGPPLSLAPSMTSATQVVWVDESTLAVLGASGGPISVHLVTVGGQPTRSLPTVVDSASIAAARGERELYLVTSDGHLYARSGNGWRPVSGLDPVRDPTFPG</sequence>
<dbReference type="SUPFAM" id="SSF69322">
    <property type="entry name" value="Tricorn protease domain 2"/>
    <property type="match status" value="1"/>
</dbReference>
<dbReference type="Pfam" id="PF25976">
    <property type="entry name" value="LpqB_N"/>
    <property type="match status" value="1"/>
</dbReference>
<evidence type="ECO:0000313" key="4">
    <source>
        <dbReference type="Proteomes" id="UP000419743"/>
    </source>
</evidence>
<dbReference type="InterPro" id="IPR059026">
    <property type="entry name" value="LpqB_N"/>
</dbReference>
<keyword evidence="4" id="KW-1185">Reference proteome</keyword>
<evidence type="ECO:0000256" key="1">
    <source>
        <dbReference type="SAM" id="SignalP"/>
    </source>
</evidence>